<evidence type="ECO:0000256" key="3">
    <source>
        <dbReference type="ARBA" id="ARBA00022737"/>
    </source>
</evidence>
<dbReference type="PANTHER" id="PTHR12587">
    <property type="entry name" value="LAR INTERACTING PROTEIN LIP -RELATED PROTEIN"/>
    <property type="match status" value="1"/>
</dbReference>
<dbReference type="InterPro" id="IPR037619">
    <property type="entry name" value="LIPB1/2_SAM_3rd"/>
</dbReference>
<reference evidence="9" key="2">
    <citation type="submission" date="2025-09" db="UniProtKB">
        <authorList>
            <consortium name="Ensembl"/>
        </authorList>
    </citation>
    <scope>IDENTIFICATION</scope>
</reference>
<dbReference type="InterPro" id="IPR058914">
    <property type="entry name" value="LIPB1/2_CC"/>
</dbReference>
<evidence type="ECO:0000259" key="8">
    <source>
        <dbReference type="PROSITE" id="PS50105"/>
    </source>
</evidence>
<comment type="function">
    <text evidence="5">May regulate the disassembly of focal adhesions. Did not bind receptor-like tyrosine phosphatases type 2A.</text>
</comment>
<comment type="similarity">
    <text evidence="1">Belongs to the liprin family. Liprin-beta subfamily.</text>
</comment>
<dbReference type="GO" id="GO:0005829">
    <property type="term" value="C:cytosol"/>
    <property type="evidence" value="ECO:0007669"/>
    <property type="project" value="UniProtKB-ARBA"/>
</dbReference>
<dbReference type="CDD" id="cd09566">
    <property type="entry name" value="SAM_liprin-beta1_2_repeat2"/>
    <property type="match status" value="1"/>
</dbReference>
<dbReference type="FunFam" id="1.10.150.50:FF:000005">
    <property type="entry name" value="Liprin-beta-1 isoform 1"/>
    <property type="match status" value="1"/>
</dbReference>
<dbReference type="Pfam" id="PF00536">
    <property type="entry name" value="SAM_1"/>
    <property type="match status" value="2"/>
</dbReference>
<dbReference type="CDD" id="cd09569">
    <property type="entry name" value="SAM_liprin-beta1_2_repeat3"/>
    <property type="match status" value="1"/>
</dbReference>
<dbReference type="InterPro" id="IPR001660">
    <property type="entry name" value="SAM"/>
</dbReference>
<keyword evidence="10" id="KW-1185">Reference proteome</keyword>
<dbReference type="InterPro" id="IPR013761">
    <property type="entry name" value="SAM/pointed_sf"/>
</dbReference>
<evidence type="ECO:0000256" key="2">
    <source>
        <dbReference type="ARBA" id="ARBA00022553"/>
    </source>
</evidence>
<evidence type="ECO:0000313" key="10">
    <source>
        <dbReference type="Proteomes" id="UP001108240"/>
    </source>
</evidence>
<evidence type="ECO:0000256" key="6">
    <source>
        <dbReference type="SAM" id="Coils"/>
    </source>
</evidence>
<feature type="compositionally biased region" description="Basic and acidic residues" evidence="7">
    <location>
        <begin position="450"/>
        <end position="461"/>
    </location>
</feature>
<dbReference type="Proteomes" id="UP001108240">
    <property type="component" value="Unplaced"/>
</dbReference>
<dbReference type="SMART" id="SM00454">
    <property type="entry name" value="SAM"/>
    <property type="match status" value="3"/>
</dbReference>
<feature type="domain" description="SAM" evidence="8">
    <location>
        <begin position="627"/>
        <end position="685"/>
    </location>
</feature>
<dbReference type="InterPro" id="IPR029515">
    <property type="entry name" value="Liprin"/>
</dbReference>
<dbReference type="GeneTree" id="ENSGT01050000244951"/>
<dbReference type="GO" id="GO:0048786">
    <property type="term" value="C:presynaptic active zone"/>
    <property type="evidence" value="ECO:0007669"/>
    <property type="project" value="TreeGrafter"/>
</dbReference>
<dbReference type="SUPFAM" id="SSF47769">
    <property type="entry name" value="SAM/Pointed domain"/>
    <property type="match status" value="3"/>
</dbReference>
<feature type="domain" description="SAM" evidence="8">
    <location>
        <begin position="550"/>
        <end position="614"/>
    </location>
</feature>
<evidence type="ECO:0000256" key="7">
    <source>
        <dbReference type="SAM" id="MobiDB-lite"/>
    </source>
</evidence>
<dbReference type="PANTHER" id="PTHR12587:SF16">
    <property type="entry name" value="LIPRIN-BETA-1"/>
    <property type="match status" value="1"/>
</dbReference>
<keyword evidence="2" id="KW-0597">Phosphoprotein</keyword>
<proteinExistence type="inferred from homology"/>
<reference evidence="9" key="1">
    <citation type="submission" date="2025-08" db="UniProtKB">
        <authorList>
            <consortium name="Ensembl"/>
        </authorList>
    </citation>
    <scope>IDENTIFICATION</scope>
</reference>
<evidence type="ECO:0000256" key="5">
    <source>
        <dbReference type="ARBA" id="ARBA00060046"/>
    </source>
</evidence>
<name>A0A8C0YD79_CYPCA</name>
<dbReference type="InterPro" id="IPR037618">
    <property type="entry name" value="LIPB1/2_SAM_2nd"/>
</dbReference>
<feature type="region of interest" description="Disordered" evidence="7">
    <location>
        <begin position="431"/>
        <end position="489"/>
    </location>
</feature>
<dbReference type="CDD" id="cd09563">
    <property type="entry name" value="SAM_liprin-beta1_2_repeat1"/>
    <property type="match status" value="1"/>
</dbReference>
<dbReference type="FunFam" id="1.10.150.50:FF:000017">
    <property type="entry name" value="Liprin-beta-1 isoform 1"/>
    <property type="match status" value="1"/>
</dbReference>
<dbReference type="Pfam" id="PF07647">
    <property type="entry name" value="SAM_2"/>
    <property type="match status" value="1"/>
</dbReference>
<evidence type="ECO:0000313" key="9">
    <source>
        <dbReference type="Ensembl" id="ENSCCRP00000007174.2"/>
    </source>
</evidence>
<keyword evidence="3" id="KW-0677">Repeat</keyword>
<protein>
    <submittedName>
        <fullName evidence="9">PPFIA binding protein 1b</fullName>
    </submittedName>
</protein>
<keyword evidence="4 6" id="KW-0175">Coiled coil</keyword>
<dbReference type="FunFam" id="1.10.150.50:FF:000007">
    <property type="entry name" value="Liprin-beta-1 isoform 1"/>
    <property type="match status" value="1"/>
</dbReference>
<feature type="coiled-coil region" evidence="6">
    <location>
        <begin position="269"/>
        <end position="303"/>
    </location>
</feature>
<dbReference type="Gene3D" id="1.10.150.50">
    <property type="entry name" value="Transcription Factor, Ets-1"/>
    <property type="match status" value="3"/>
</dbReference>
<dbReference type="PROSITE" id="PS50105">
    <property type="entry name" value="SAM_DOMAIN"/>
    <property type="match status" value="2"/>
</dbReference>
<dbReference type="AlphaFoldDB" id="A0A8C0YD79"/>
<feature type="coiled-coil region" evidence="6">
    <location>
        <begin position="161"/>
        <end position="240"/>
    </location>
</feature>
<organism evidence="9 10">
    <name type="scientific">Cyprinus carpio carpio</name>
    <dbReference type="NCBI Taxonomy" id="630221"/>
    <lineage>
        <taxon>Eukaryota</taxon>
        <taxon>Metazoa</taxon>
        <taxon>Chordata</taxon>
        <taxon>Craniata</taxon>
        <taxon>Vertebrata</taxon>
        <taxon>Euteleostomi</taxon>
        <taxon>Actinopterygii</taxon>
        <taxon>Neopterygii</taxon>
        <taxon>Teleostei</taxon>
        <taxon>Ostariophysi</taxon>
        <taxon>Cypriniformes</taxon>
        <taxon>Cyprinidae</taxon>
        <taxon>Cyprininae</taxon>
        <taxon>Cyprinus</taxon>
    </lineage>
</organism>
<dbReference type="Pfam" id="PF26022">
    <property type="entry name" value="CC_Liprin_beta"/>
    <property type="match status" value="1"/>
</dbReference>
<evidence type="ECO:0000256" key="1">
    <source>
        <dbReference type="ARBA" id="ARBA00007547"/>
    </source>
</evidence>
<dbReference type="InterPro" id="IPR037617">
    <property type="entry name" value="LIPB1/2_SAM_1"/>
</dbReference>
<sequence length="910" mass="103127">MSDASDMLAAALEQMDGIIAGSKALDYSNGIFDCQSPTSPFMGSLRALNLLEDLRGVLELMDAEEKESLRCQIPDTTADSLVEWLHGHLSNGPISFTGDVYQDRLNRLESDKESLVLQVSVLTDQVEAQGEKIRDLDLCLDEHREKLNATEEMLQQELLCRSALETQKLELMAEVSNLKLKLSAMEKERLDFDDRFGDSEGLILEINELRYRISDMESERLQYEKKLKSTKEELVTLRRQLDGRDGDLRRLVYEMDFSLLSLCFADMEVQKMKRAMESLMAANEEKDRKIEELRQSLVRYKKVQEMVLSAQGRKGDCFILIKNSEVMSVKKNYLSCNQCNFSIFLYTIIVTTFVSTLQVPSLTVSSPVKSDSDSVLEQMQLSSKAFDEFNKITTLPPKSPSSSQTAEDDSFGSRKMRSSFGRGFFKIKGGKRTASAPNLDKKSSAILPHDATERDGTDHLDLAGMPQRSADSDSTHTLPISPEGKKKSKGIKALFGKLKRSQSTTFDLDDNLSESEFKRGGVRATAGPRLGWSRDLQNTNSELDAPFARWSREQVCDWMQEQGLGLYVSLARQWVASGQTLLQASQQDLERELGIKHALHRKKLQLALQALGSEEEDNKGKLDYHWVTRWLDDIGLPQYKTQFDEGRVDGRMLHYMTVDDLLSLKVGSVLHHLSIKRAIQVLRLNNYDPNCLRRRPSDENNISPAEISQWTNHRVMEWLRSVDLAEYAPNLRGSGVHGGLMVLEPRFNVETMALLLNIPPNKTLLRRHLATHFNLLVGSEAQQLKQECLENPDYTLLTATAKVKPHKLAFGGFGRKKKQEDNEEYVCPMDVEMPKGRSFQKGYRGMELQIYDDDLDRFDQMEDSEGTVRQIGAFSEGINNLTSMLKEDEFFKEISTSFPNASVKDDDSNV</sequence>
<evidence type="ECO:0000256" key="4">
    <source>
        <dbReference type="ARBA" id="ARBA00023054"/>
    </source>
</evidence>
<dbReference type="GO" id="GO:0007528">
    <property type="term" value="P:neuromuscular junction development"/>
    <property type="evidence" value="ECO:0007669"/>
    <property type="project" value="TreeGrafter"/>
</dbReference>
<feature type="region of interest" description="Disordered" evidence="7">
    <location>
        <begin position="392"/>
        <end position="415"/>
    </location>
</feature>
<dbReference type="Ensembl" id="ENSCCRT00000007882.2">
    <property type="protein sequence ID" value="ENSCCRP00000007174.2"/>
    <property type="gene ID" value="ENSCCRG00000002817.2"/>
</dbReference>
<accession>A0A8C0YD79</accession>